<evidence type="ECO:0000256" key="4">
    <source>
        <dbReference type="SAM" id="MobiDB-lite"/>
    </source>
</evidence>
<protein>
    <submittedName>
        <fullName evidence="5">Uncharacterized protein</fullName>
    </submittedName>
</protein>
<evidence type="ECO:0000256" key="3">
    <source>
        <dbReference type="SAM" id="Coils"/>
    </source>
</evidence>
<keyword evidence="2" id="KW-0677">Repeat</keyword>
<evidence type="ECO:0000313" key="5">
    <source>
        <dbReference type="EMBL" id="EFP00316.1"/>
    </source>
</evidence>
<dbReference type="PANTHER" id="PTHR15454:SF73">
    <property type="entry name" value="DYNEIN AXONEMAL LIGHT CHAIN 1"/>
    <property type="match status" value="1"/>
</dbReference>
<evidence type="ECO:0000313" key="6">
    <source>
        <dbReference type="Proteomes" id="UP000008281"/>
    </source>
</evidence>
<dbReference type="FunCoup" id="E3LK14">
    <property type="interactions" value="474"/>
</dbReference>
<keyword evidence="6" id="KW-1185">Reference proteome</keyword>
<feature type="region of interest" description="Disordered" evidence="4">
    <location>
        <begin position="460"/>
        <end position="490"/>
    </location>
</feature>
<dbReference type="PROSITE" id="PS51450">
    <property type="entry name" value="LRR"/>
    <property type="match status" value="3"/>
</dbReference>
<dbReference type="InParanoid" id="E3LK14"/>
<feature type="region of interest" description="Disordered" evidence="4">
    <location>
        <begin position="382"/>
        <end position="442"/>
    </location>
</feature>
<dbReference type="EMBL" id="DS268410">
    <property type="protein sequence ID" value="EFP00316.1"/>
    <property type="molecule type" value="Genomic_DNA"/>
</dbReference>
<dbReference type="eggNOG" id="KOG0531">
    <property type="taxonomic scope" value="Eukaryota"/>
</dbReference>
<gene>
    <name evidence="5" type="ORF">CRE_18921</name>
</gene>
<feature type="coiled-coil region" evidence="3">
    <location>
        <begin position="503"/>
        <end position="530"/>
    </location>
</feature>
<dbReference type="HOGENOM" id="CLU_426565_0_0_1"/>
<dbReference type="InterPro" id="IPR032675">
    <property type="entry name" value="LRR_dom_sf"/>
</dbReference>
<dbReference type="GO" id="GO:0005737">
    <property type="term" value="C:cytoplasm"/>
    <property type="evidence" value="ECO:0007669"/>
    <property type="project" value="TreeGrafter"/>
</dbReference>
<feature type="region of interest" description="Disordered" evidence="4">
    <location>
        <begin position="1"/>
        <end position="51"/>
    </location>
</feature>
<dbReference type="Gene3D" id="3.80.10.10">
    <property type="entry name" value="Ribonuclease Inhibitor"/>
    <property type="match status" value="2"/>
</dbReference>
<evidence type="ECO:0000256" key="2">
    <source>
        <dbReference type="ARBA" id="ARBA00022737"/>
    </source>
</evidence>
<feature type="compositionally biased region" description="Basic and acidic residues" evidence="4">
    <location>
        <begin position="428"/>
        <end position="439"/>
    </location>
</feature>
<name>E3LK14_CAERE</name>
<feature type="compositionally biased region" description="Low complexity" evidence="4">
    <location>
        <begin position="29"/>
        <end position="40"/>
    </location>
</feature>
<proteinExistence type="predicted"/>
<dbReference type="GO" id="GO:0043014">
    <property type="term" value="F:alpha-tubulin binding"/>
    <property type="evidence" value="ECO:0007669"/>
    <property type="project" value="TreeGrafter"/>
</dbReference>
<reference evidence="5" key="1">
    <citation type="submission" date="2007-07" db="EMBL/GenBank/DDBJ databases">
        <title>PCAP assembly of the Caenorhabditis remanei genome.</title>
        <authorList>
            <consortium name="The Caenorhabditis remanei Sequencing Consortium"/>
            <person name="Wilson R.K."/>
        </authorList>
    </citation>
    <scope>NUCLEOTIDE SEQUENCE [LARGE SCALE GENOMIC DNA]</scope>
    <source>
        <strain evidence="5">PB4641</strain>
    </source>
</reference>
<feature type="compositionally biased region" description="Polar residues" evidence="4">
    <location>
        <begin position="387"/>
        <end position="403"/>
    </location>
</feature>
<feature type="compositionally biased region" description="Low complexity" evidence="4">
    <location>
        <begin position="473"/>
        <end position="485"/>
    </location>
</feature>
<dbReference type="InterPro" id="IPR001611">
    <property type="entry name" value="Leu-rich_rpt"/>
</dbReference>
<dbReference type="Proteomes" id="UP000008281">
    <property type="component" value="Unassembled WGS sequence"/>
</dbReference>
<dbReference type="GO" id="GO:0045504">
    <property type="term" value="F:dynein heavy chain binding"/>
    <property type="evidence" value="ECO:0007669"/>
    <property type="project" value="TreeGrafter"/>
</dbReference>
<evidence type="ECO:0000256" key="1">
    <source>
        <dbReference type="ARBA" id="ARBA00022614"/>
    </source>
</evidence>
<feature type="compositionally biased region" description="Polar residues" evidence="4">
    <location>
        <begin position="415"/>
        <end position="425"/>
    </location>
</feature>
<dbReference type="PANTHER" id="PTHR15454">
    <property type="entry name" value="NISCHARIN RELATED"/>
    <property type="match status" value="1"/>
</dbReference>
<keyword evidence="3" id="KW-0175">Coiled coil</keyword>
<dbReference type="OMA" id="GHHVHQV"/>
<dbReference type="OrthoDB" id="5954088at2759"/>
<accession>E3LK14</accession>
<dbReference type="SUPFAM" id="SSF52058">
    <property type="entry name" value="L domain-like"/>
    <property type="match status" value="1"/>
</dbReference>
<organism evidence="6">
    <name type="scientific">Caenorhabditis remanei</name>
    <name type="common">Caenorhabditis vulgaris</name>
    <dbReference type="NCBI Taxonomy" id="31234"/>
    <lineage>
        <taxon>Eukaryota</taxon>
        <taxon>Metazoa</taxon>
        <taxon>Ecdysozoa</taxon>
        <taxon>Nematoda</taxon>
        <taxon>Chromadorea</taxon>
        <taxon>Rhabditida</taxon>
        <taxon>Rhabditina</taxon>
        <taxon>Rhabditomorpha</taxon>
        <taxon>Rhabditoidea</taxon>
        <taxon>Rhabditidae</taxon>
        <taxon>Peloderinae</taxon>
        <taxon>Caenorhabditis</taxon>
    </lineage>
</organism>
<dbReference type="STRING" id="31234.E3LK14"/>
<sequence>MSEEEDNLKSERNENAEEDKENLDDSRVNSSMTNSTLMTTGRVDNEKAEVDGNGTLDLSNLSLTHLERNFSEEYAKVKNLIINGNSIQKFTYMKLFPKCEILDAQDCQMNSFVADYNNNLLELYLAKNQLKELNQLGRFHNLKILDLSSNLIDNCQLLFSFNKLEVLNLSNNSLNQLPDLLKCTSLHTLSLADNMISNLTTIADLICPTNLRKFNISSNSIADLSQFSVLSVYKNLEELSVAENPCINEVCEEETFDYRSYIVACCTEQLHTIDNEKIEDQVQTEGEWLALQGGMKKIGPGNHQILCELIASHFPKADSGPPTPAQKTCHKALEKRRSYAAELLETPGKERILPSDSSMRSEDTDRTVNSIYSPFREWNGKIGTMRTPGSSGRSGLKNKTNLRMCSPPGSKKNKSFTFPNKSSPSKFMENESLRHHETTRTNSTETIICSARTELSFTVDGRSESTPLPIIDSTPTKESSPSTSEANRLTPSVADVSYVCDDSEDMKNRIKSLELKVTELQKQNENLTAINDGLVDTLEAFKSEQNKMWNAIRKQLIPTPQNMTNSFVCETEDGHHVHQVKWDMPLVKGYRIYVDGSSCGQIIGKNNSARITDLSANESHVVQIQTSSKVFILYLQPVGVNGEYGELSKKLHINPQK</sequence>
<keyword evidence="1" id="KW-0433">Leucine-rich repeat</keyword>
<dbReference type="AlphaFoldDB" id="E3LK14"/>
<dbReference type="GO" id="GO:0036158">
    <property type="term" value="P:outer dynein arm assembly"/>
    <property type="evidence" value="ECO:0007669"/>
    <property type="project" value="TreeGrafter"/>
</dbReference>